<dbReference type="Gene3D" id="1.10.601.10">
    <property type="entry name" value="RNA Polymerase Primary Sigma Factor"/>
    <property type="match status" value="1"/>
</dbReference>
<dbReference type="InterPro" id="IPR014284">
    <property type="entry name" value="RNA_pol_sigma-70_dom"/>
</dbReference>
<dbReference type="InterPro" id="IPR007127">
    <property type="entry name" value="RNA_pol_sigma_70_r1_1"/>
</dbReference>
<dbReference type="InterPro" id="IPR009042">
    <property type="entry name" value="RNA_pol_sigma70_r1_2"/>
</dbReference>
<comment type="similarity">
    <text evidence="6">Belongs to the sigma-70 factor family. RpoD/SigA subfamily.</text>
</comment>
<dbReference type="InterPro" id="IPR036388">
    <property type="entry name" value="WH-like_DNA-bd_sf"/>
</dbReference>
<keyword evidence="4 6" id="KW-0238">DNA-binding</keyword>
<dbReference type="InterPro" id="IPR000943">
    <property type="entry name" value="RNA_pol_sigma70"/>
</dbReference>
<evidence type="ECO:0000256" key="3">
    <source>
        <dbReference type="ARBA" id="ARBA00023082"/>
    </source>
</evidence>
<gene>
    <name evidence="9" type="primary">rpoD</name>
    <name evidence="6" type="synonym">sigA</name>
    <name evidence="9" type="ORF">HKK74_00180</name>
</gene>
<organism evidence="9 10">
    <name type="scientific">Actinomadura alba</name>
    <dbReference type="NCBI Taxonomy" id="406431"/>
    <lineage>
        <taxon>Bacteria</taxon>
        <taxon>Bacillati</taxon>
        <taxon>Actinomycetota</taxon>
        <taxon>Actinomycetes</taxon>
        <taxon>Streptosporangiales</taxon>
        <taxon>Thermomonosporaceae</taxon>
        <taxon>Actinomadura</taxon>
    </lineage>
</organism>
<name>A0ABR7LGK5_9ACTN</name>
<dbReference type="Pfam" id="PF04539">
    <property type="entry name" value="Sigma70_r3"/>
    <property type="match status" value="1"/>
</dbReference>
<evidence type="ECO:0000256" key="4">
    <source>
        <dbReference type="ARBA" id="ARBA00023125"/>
    </source>
</evidence>
<comment type="subcellular location">
    <subcellularLocation>
        <location evidence="6">Cytoplasm</location>
    </subcellularLocation>
</comment>
<dbReference type="InterPro" id="IPR007624">
    <property type="entry name" value="RNA_pol_sigma70_r3"/>
</dbReference>
<keyword evidence="1 6" id="KW-0963">Cytoplasm</keyword>
<dbReference type="Pfam" id="PF03979">
    <property type="entry name" value="Sigma70_r1_1"/>
    <property type="match status" value="1"/>
</dbReference>
<dbReference type="InterPro" id="IPR013325">
    <property type="entry name" value="RNA_pol_sigma_r2"/>
</dbReference>
<feature type="region of interest" description="Sigma-70 factor domain-4" evidence="6">
    <location>
        <begin position="320"/>
        <end position="373"/>
    </location>
</feature>
<feature type="short sequence motif" description="Interaction with polymerase core subunit RpoC" evidence="6">
    <location>
        <begin position="177"/>
        <end position="180"/>
    </location>
</feature>
<dbReference type="PANTHER" id="PTHR30603:SF60">
    <property type="entry name" value="RNA POLYMERASE SIGMA FACTOR RPOD"/>
    <property type="match status" value="1"/>
</dbReference>
<dbReference type="InterPro" id="IPR028630">
    <property type="entry name" value="Sigma70_RpoD"/>
</dbReference>
<dbReference type="PROSITE" id="PS00715">
    <property type="entry name" value="SIGMA70_1"/>
    <property type="match status" value="1"/>
</dbReference>
<evidence type="ECO:0000256" key="1">
    <source>
        <dbReference type="ARBA" id="ARBA00022490"/>
    </source>
</evidence>
<dbReference type="Gene3D" id="1.10.10.10">
    <property type="entry name" value="Winged helix-like DNA-binding domain superfamily/Winged helix DNA-binding domain"/>
    <property type="match status" value="2"/>
</dbReference>
<comment type="subunit">
    <text evidence="6">Interacts transiently with the RNA polymerase catalytic core.</text>
</comment>
<keyword evidence="10" id="KW-1185">Reference proteome</keyword>
<dbReference type="NCBIfam" id="TIGR02393">
    <property type="entry name" value="RpoD_Cterm"/>
    <property type="match status" value="1"/>
</dbReference>
<dbReference type="CDD" id="cd06171">
    <property type="entry name" value="Sigma70_r4"/>
    <property type="match status" value="1"/>
</dbReference>
<dbReference type="InterPro" id="IPR012760">
    <property type="entry name" value="RNA_pol_sigma_RpoD_C"/>
</dbReference>
<feature type="domain" description="RNA polymerase sigma-70" evidence="8">
    <location>
        <begin position="345"/>
        <end position="371"/>
    </location>
</feature>
<dbReference type="HAMAP" id="MF_00963">
    <property type="entry name" value="Sigma70_RpoD_SigA"/>
    <property type="match status" value="1"/>
</dbReference>
<dbReference type="InterPro" id="IPR050239">
    <property type="entry name" value="Sigma-70_RNA_pol_init_factors"/>
</dbReference>
<dbReference type="Pfam" id="PF04545">
    <property type="entry name" value="Sigma70_r4"/>
    <property type="match status" value="1"/>
</dbReference>
<dbReference type="Gene3D" id="1.10.220.120">
    <property type="entry name" value="Sigma-70 factor, region 1.1"/>
    <property type="match status" value="1"/>
</dbReference>
<keyword evidence="3 6" id="KW-0731">Sigma factor</keyword>
<dbReference type="InterPro" id="IPR042189">
    <property type="entry name" value="RNA_pol_sigma_70_r1_1_sf"/>
</dbReference>
<sequence length="385" mass="43418">MGPTVLPSEAPSVEQVADLVARGRERGGVTVEDVAAAIDRSDLPADTLERVVRMLAEQGVEVLESQQETEELTRVDEGDLGRRASTSDLVRIYLREIGRVPLLTAEDEVELAKSIEAGLFAEEKMARSAILSRIEQLDLELLARDGVRAKQRLIEANLRLVVSIAKRYVGRGMLFLDLIQEGNLGLIRAVEKFDYTKGYKFSTYATWWIRQAITRAIADQARTIRIPVHMVETINKLVRVQRQLHQDLGREPIPEEIGLEMGLSPERVVEIQRIAQEPVSLQSPIGEEDSDLGDFIEDADAVVPMEAAAFILLQDQLEDILCTLSDREQRIIQLRFGLADGHPRTLEEVGREFGVTRERIRQIESKTLAKLRHPSRAQMLREYLE</sequence>
<keyword evidence="5 6" id="KW-0804">Transcription</keyword>
<dbReference type="Proteomes" id="UP000805614">
    <property type="component" value="Unassembled WGS sequence"/>
</dbReference>
<protein>
    <recommendedName>
        <fullName evidence="6">RNA polymerase sigma factor SigA</fullName>
    </recommendedName>
</protein>
<dbReference type="SUPFAM" id="SSF88659">
    <property type="entry name" value="Sigma3 and sigma4 domains of RNA polymerase sigma factors"/>
    <property type="match status" value="2"/>
</dbReference>
<evidence type="ECO:0000256" key="6">
    <source>
        <dbReference type="HAMAP-Rule" id="MF_00963"/>
    </source>
</evidence>
<evidence type="ECO:0000256" key="2">
    <source>
        <dbReference type="ARBA" id="ARBA00023015"/>
    </source>
</evidence>
<comment type="caution">
    <text evidence="9">The sequence shown here is derived from an EMBL/GenBank/DDBJ whole genome shotgun (WGS) entry which is preliminary data.</text>
</comment>
<dbReference type="Pfam" id="PF04542">
    <property type="entry name" value="Sigma70_r2"/>
    <property type="match status" value="1"/>
</dbReference>
<dbReference type="SUPFAM" id="SSF88946">
    <property type="entry name" value="Sigma2 domain of RNA polymerase sigma factors"/>
    <property type="match status" value="1"/>
</dbReference>
<accession>A0ABR7LGK5</accession>
<proteinExistence type="inferred from homology"/>
<feature type="DNA-binding region" description="H-T-H motif" evidence="6">
    <location>
        <begin position="346"/>
        <end position="365"/>
    </location>
</feature>
<keyword evidence="2 6" id="KW-0805">Transcription regulation</keyword>
<comment type="caution">
    <text evidence="6">Lacks conserved residue(s) required for the propagation of feature annotation.</text>
</comment>
<dbReference type="PRINTS" id="PR00046">
    <property type="entry name" value="SIGMA70FCT"/>
</dbReference>
<evidence type="ECO:0000259" key="8">
    <source>
        <dbReference type="PROSITE" id="PS00716"/>
    </source>
</evidence>
<dbReference type="EMBL" id="JABVEC010000001">
    <property type="protein sequence ID" value="MBC6463920.1"/>
    <property type="molecule type" value="Genomic_DNA"/>
</dbReference>
<dbReference type="InterPro" id="IPR013324">
    <property type="entry name" value="RNA_pol_sigma_r3/r4-like"/>
</dbReference>
<dbReference type="InterPro" id="IPR007630">
    <property type="entry name" value="RNA_pol_sigma70_r4"/>
</dbReference>
<dbReference type="PROSITE" id="PS00716">
    <property type="entry name" value="SIGMA70_2"/>
    <property type="match status" value="1"/>
</dbReference>
<dbReference type="NCBIfam" id="TIGR02937">
    <property type="entry name" value="sigma70-ECF"/>
    <property type="match status" value="1"/>
</dbReference>
<evidence type="ECO:0000313" key="10">
    <source>
        <dbReference type="Proteomes" id="UP000805614"/>
    </source>
</evidence>
<reference evidence="9 10" key="1">
    <citation type="submission" date="2020-06" db="EMBL/GenBank/DDBJ databases">
        <title>Actinomadura xiongansis sp. nov., isolated from soil of Baiyangdian.</title>
        <authorList>
            <person name="Zhang X."/>
        </authorList>
    </citation>
    <scope>NUCLEOTIDE SEQUENCE [LARGE SCALE GENOMIC DNA]</scope>
    <source>
        <strain evidence="9 10">HBUM206468</strain>
    </source>
</reference>
<evidence type="ECO:0000256" key="5">
    <source>
        <dbReference type="ARBA" id="ARBA00023163"/>
    </source>
</evidence>
<evidence type="ECO:0000313" key="9">
    <source>
        <dbReference type="EMBL" id="MBC6463920.1"/>
    </source>
</evidence>
<feature type="domain" description="RNA polymerase sigma-70" evidence="7">
    <location>
        <begin position="177"/>
        <end position="190"/>
    </location>
</feature>
<evidence type="ECO:0000259" key="7">
    <source>
        <dbReference type="PROSITE" id="PS00715"/>
    </source>
</evidence>
<dbReference type="InterPro" id="IPR007627">
    <property type="entry name" value="RNA_pol_sigma70_r2"/>
</dbReference>
<feature type="region of interest" description="Sigma-70 factor domain-2" evidence="6">
    <location>
        <begin position="153"/>
        <end position="223"/>
    </location>
</feature>
<dbReference type="Pfam" id="PF00140">
    <property type="entry name" value="Sigma70_r1_2"/>
    <property type="match status" value="1"/>
</dbReference>
<dbReference type="PANTHER" id="PTHR30603">
    <property type="entry name" value="RNA POLYMERASE SIGMA FACTOR RPO"/>
    <property type="match status" value="1"/>
</dbReference>
<comment type="function">
    <text evidence="6">Sigma factors are initiation factors that promote the attachment of RNA polymerase to specific initiation sites and are then released. This sigma factor is the primary sigma factor during exponential growth.</text>
</comment>